<accession>A0A9P7YP38</accession>
<proteinExistence type="predicted"/>
<keyword evidence="2" id="KW-1185">Reference proteome</keyword>
<organism evidence="1 2">
    <name type="scientific">Amylocarpus encephaloides</name>
    <dbReference type="NCBI Taxonomy" id="45428"/>
    <lineage>
        <taxon>Eukaryota</taxon>
        <taxon>Fungi</taxon>
        <taxon>Dikarya</taxon>
        <taxon>Ascomycota</taxon>
        <taxon>Pezizomycotina</taxon>
        <taxon>Leotiomycetes</taxon>
        <taxon>Helotiales</taxon>
        <taxon>Helotiales incertae sedis</taxon>
        <taxon>Amylocarpus</taxon>
    </lineage>
</organism>
<gene>
    <name evidence="1" type="ORF">BJ875DRAFT_438515</name>
</gene>
<evidence type="ECO:0000313" key="2">
    <source>
        <dbReference type="Proteomes" id="UP000824998"/>
    </source>
</evidence>
<comment type="caution">
    <text evidence="1">The sequence shown here is derived from an EMBL/GenBank/DDBJ whole genome shotgun (WGS) entry which is preliminary data.</text>
</comment>
<protein>
    <submittedName>
        <fullName evidence="1">Uncharacterized protein</fullName>
    </submittedName>
</protein>
<sequence>MPPLPLVNRGLATRWFHRREARSQTGKWRAAARGRGQRVTRGLAGGGGGVWIINPRVRVPFWGRADGYEQEDGNVARCHARGFGDPRDRARWRGGHVDRFGSQLLIGGLAAGLRLLVVVGELGICPWMKAVSRNES</sequence>
<dbReference type="EMBL" id="MU251388">
    <property type="protein sequence ID" value="KAG9237353.1"/>
    <property type="molecule type" value="Genomic_DNA"/>
</dbReference>
<name>A0A9P7YP38_9HELO</name>
<evidence type="ECO:0000313" key="1">
    <source>
        <dbReference type="EMBL" id="KAG9237353.1"/>
    </source>
</evidence>
<dbReference type="AlphaFoldDB" id="A0A9P7YP38"/>
<dbReference type="Proteomes" id="UP000824998">
    <property type="component" value="Unassembled WGS sequence"/>
</dbReference>
<reference evidence="1" key="1">
    <citation type="journal article" date="2021" name="IMA Fungus">
        <title>Genomic characterization of three marine fungi, including Emericellopsis atlantica sp. nov. with signatures of a generalist lifestyle and marine biomass degradation.</title>
        <authorList>
            <person name="Hagestad O.C."/>
            <person name="Hou L."/>
            <person name="Andersen J.H."/>
            <person name="Hansen E.H."/>
            <person name="Altermark B."/>
            <person name="Li C."/>
            <person name="Kuhnert E."/>
            <person name="Cox R.J."/>
            <person name="Crous P.W."/>
            <person name="Spatafora J.W."/>
            <person name="Lail K."/>
            <person name="Amirebrahimi M."/>
            <person name="Lipzen A."/>
            <person name="Pangilinan J."/>
            <person name="Andreopoulos W."/>
            <person name="Hayes R.D."/>
            <person name="Ng V."/>
            <person name="Grigoriev I.V."/>
            <person name="Jackson S.A."/>
            <person name="Sutton T.D.S."/>
            <person name="Dobson A.D.W."/>
            <person name="Rama T."/>
        </authorList>
    </citation>
    <scope>NUCLEOTIDE SEQUENCE</scope>
    <source>
        <strain evidence="1">TRa018bII</strain>
    </source>
</reference>